<dbReference type="EMBL" id="CAFABD010000036">
    <property type="protein sequence ID" value="CAB4821149.1"/>
    <property type="molecule type" value="Genomic_DNA"/>
</dbReference>
<dbReference type="Gene3D" id="3.40.50.2300">
    <property type="match status" value="2"/>
</dbReference>
<organism evidence="3">
    <name type="scientific">freshwater metagenome</name>
    <dbReference type="NCBI Taxonomy" id="449393"/>
    <lineage>
        <taxon>unclassified sequences</taxon>
        <taxon>metagenomes</taxon>
        <taxon>ecological metagenomes</taxon>
    </lineage>
</organism>
<dbReference type="SUPFAM" id="SSF53822">
    <property type="entry name" value="Periplasmic binding protein-like I"/>
    <property type="match status" value="1"/>
</dbReference>
<name>A0A6J6ZHU5_9ZZZZ</name>
<dbReference type="Pfam" id="PF13458">
    <property type="entry name" value="Peripla_BP_6"/>
    <property type="match status" value="1"/>
</dbReference>
<evidence type="ECO:0000259" key="2">
    <source>
        <dbReference type="Pfam" id="PF13458"/>
    </source>
</evidence>
<evidence type="ECO:0000313" key="3">
    <source>
        <dbReference type="EMBL" id="CAB4821149.1"/>
    </source>
</evidence>
<dbReference type="InterPro" id="IPR051010">
    <property type="entry name" value="BCAA_transport"/>
</dbReference>
<dbReference type="InterPro" id="IPR028082">
    <property type="entry name" value="Peripla_BP_I"/>
</dbReference>
<sequence length="418" mass="43116">MKLKSAVSSVAIAALAATAVVSTSPAANAAQVNLKVGITHPLTGGLASYGPGMSAAAAWGVKLVNDAMVKAKVGTCKVVGSEDDQATPAVAVEAVTKLVKSNGAQLIVGPLTSGATIAAAQSVTIPNKVIMISDAASSPDVTTLEDGDTLFRTYASDALQAKAMATWMGKIYGKTARINVGARNDAFGSALAAAFRAEWKKGGGKVGRTVLWNPNAATFDSDAYQLVSGAAPAAWFIADYEETFAKVAPALARTKKWDPKRTFVNETFNNEASVKIVGANFLNGVRGSSTAPNGTATADWKAAFKAEKPEFPGTFVDPSSFDAAVLGCLAAAYAKKTDAKSLAKGLRAVGGPSGTKYTYKQLDAAVKDLAAGKKITYQGVWGQMNFDAAGDPAGGVFDMFSIVDGKPVIDPKDRIIFN</sequence>
<dbReference type="InterPro" id="IPR028081">
    <property type="entry name" value="Leu-bd"/>
</dbReference>
<dbReference type="PANTHER" id="PTHR30483">
    <property type="entry name" value="LEUCINE-SPECIFIC-BINDING PROTEIN"/>
    <property type="match status" value="1"/>
</dbReference>
<protein>
    <submittedName>
        <fullName evidence="3">Unannotated protein</fullName>
    </submittedName>
</protein>
<accession>A0A6J6ZHU5</accession>
<dbReference type="AlphaFoldDB" id="A0A6J6ZHU5"/>
<reference evidence="3" key="1">
    <citation type="submission" date="2020-05" db="EMBL/GenBank/DDBJ databases">
        <authorList>
            <person name="Chiriac C."/>
            <person name="Salcher M."/>
            <person name="Ghai R."/>
            <person name="Kavagutti S V."/>
        </authorList>
    </citation>
    <scope>NUCLEOTIDE SEQUENCE</scope>
</reference>
<evidence type="ECO:0000256" key="1">
    <source>
        <dbReference type="ARBA" id="ARBA00022729"/>
    </source>
</evidence>
<dbReference type="PANTHER" id="PTHR30483:SF6">
    <property type="entry name" value="PERIPLASMIC BINDING PROTEIN OF ABC TRANSPORTER FOR NATURAL AMINO ACIDS"/>
    <property type="match status" value="1"/>
</dbReference>
<gene>
    <name evidence="3" type="ORF">UFOPK3166_00363</name>
</gene>
<feature type="domain" description="Leucine-binding protein" evidence="2">
    <location>
        <begin position="34"/>
        <end position="350"/>
    </location>
</feature>
<keyword evidence="1" id="KW-0732">Signal</keyword>
<proteinExistence type="predicted"/>